<protein>
    <submittedName>
        <fullName evidence="1">Uncharacterized protein</fullName>
    </submittedName>
</protein>
<dbReference type="OrthoDB" id="409136at2759"/>
<dbReference type="EMBL" id="JYNV01000252">
    <property type="protein sequence ID" value="KZM21244.1"/>
    <property type="molecule type" value="Genomic_DNA"/>
</dbReference>
<dbReference type="Proteomes" id="UP000076837">
    <property type="component" value="Unassembled WGS sequence"/>
</dbReference>
<sequence length="148" mass="15526">MLMSNGGATVHHGSAYGASCQTFETGLEVTLHDDSEDERFSESTVSFSEDAASEISAESTSLDLASLRPLGVLSRCSADKDWALIAIARYGNAKLAAFLASDQEDLSTVPLAQTHTGGGLVHTHTAWGGKTTGTILSTVSDYRPPYGT</sequence>
<reference evidence="1 2" key="1">
    <citation type="journal article" date="2016" name="Sci. Rep.">
        <title>Draft genome sequencing and secretome analysis of fungal phytopathogen Ascochyta rabiei provides insight into the necrotrophic effector repertoire.</title>
        <authorList>
            <person name="Verma S."/>
            <person name="Gazara R.K."/>
            <person name="Nizam S."/>
            <person name="Parween S."/>
            <person name="Chattopadhyay D."/>
            <person name="Verma P.K."/>
        </authorList>
    </citation>
    <scope>NUCLEOTIDE SEQUENCE [LARGE SCALE GENOMIC DNA]</scope>
    <source>
        <strain evidence="1 2">ArDII</strain>
    </source>
</reference>
<evidence type="ECO:0000313" key="1">
    <source>
        <dbReference type="EMBL" id="KZM21244.1"/>
    </source>
</evidence>
<evidence type="ECO:0000313" key="2">
    <source>
        <dbReference type="Proteomes" id="UP000076837"/>
    </source>
</evidence>
<organism evidence="1 2">
    <name type="scientific">Didymella rabiei</name>
    <name type="common">Chickpea ascochyta blight fungus</name>
    <name type="synonym">Mycosphaerella rabiei</name>
    <dbReference type="NCBI Taxonomy" id="5454"/>
    <lineage>
        <taxon>Eukaryota</taxon>
        <taxon>Fungi</taxon>
        <taxon>Dikarya</taxon>
        <taxon>Ascomycota</taxon>
        <taxon>Pezizomycotina</taxon>
        <taxon>Dothideomycetes</taxon>
        <taxon>Pleosporomycetidae</taxon>
        <taxon>Pleosporales</taxon>
        <taxon>Pleosporineae</taxon>
        <taxon>Didymellaceae</taxon>
        <taxon>Ascochyta</taxon>
    </lineage>
</organism>
<proteinExistence type="predicted"/>
<comment type="caution">
    <text evidence="1">The sequence shown here is derived from an EMBL/GenBank/DDBJ whole genome shotgun (WGS) entry which is preliminary data.</text>
</comment>
<keyword evidence="2" id="KW-1185">Reference proteome</keyword>
<accession>A0A163AKN3</accession>
<name>A0A163AKN3_DIDRA</name>
<dbReference type="AlphaFoldDB" id="A0A163AKN3"/>
<gene>
    <name evidence="1" type="ORF">ST47_g7615</name>
</gene>